<gene>
    <name evidence="1" type="ORF">J4732_12965</name>
</gene>
<dbReference type="EMBL" id="JAGETR010000078">
    <property type="protein sequence ID" value="MBO2006958.1"/>
    <property type="molecule type" value="Genomic_DNA"/>
</dbReference>
<reference evidence="1" key="1">
    <citation type="submission" date="2021-03" db="EMBL/GenBank/DDBJ databases">
        <title>Molecular epidemiology and mechanisms of colistin and carbapenem resistance in Enterobacteriaceae from clinical isolates, the environment and porcine samples in Pretoria, South Africa.</title>
        <authorList>
            <person name="Bogoshi D."/>
            <person name="Mbelle N.M."/>
            <person name="Naidoo V."/>
            <person name="Osei Sekyere J."/>
        </authorList>
    </citation>
    <scope>NUCLEOTIDE SEQUENCE</scope>
    <source>
        <strain evidence="1">C080</strain>
    </source>
</reference>
<proteinExistence type="predicted"/>
<evidence type="ECO:0000313" key="1">
    <source>
        <dbReference type="EMBL" id="MBO2006958.1"/>
    </source>
</evidence>
<name>A0A939SVA9_SERMA</name>
<organism evidence="1">
    <name type="scientific">Serratia marcescens</name>
    <dbReference type="NCBI Taxonomy" id="615"/>
    <lineage>
        <taxon>Bacteria</taxon>
        <taxon>Pseudomonadati</taxon>
        <taxon>Pseudomonadota</taxon>
        <taxon>Gammaproteobacteria</taxon>
        <taxon>Enterobacterales</taxon>
        <taxon>Yersiniaceae</taxon>
        <taxon>Serratia</taxon>
    </lineage>
</organism>
<dbReference type="AlphaFoldDB" id="A0A939SVA9"/>
<comment type="caution">
    <text evidence="1">The sequence shown here is derived from an EMBL/GenBank/DDBJ whole genome shotgun (WGS) entry which is preliminary data.</text>
</comment>
<accession>A0A939SVA9</accession>
<protein>
    <submittedName>
        <fullName evidence="1">Uncharacterized protein</fullName>
    </submittedName>
</protein>
<sequence length="105" mass="11679">MVAAKPDHKVASDLQTRTYYQGGHMNKFVAIIFPDEARAYEGVWRFASYREGSILLYGETVVVKDEAGKLSIREAKSAGGLQPRLAQLLVVFSACWQVRSAQSQD</sequence>